<dbReference type="GeneID" id="103364511"/>
<dbReference type="InterPro" id="IPR029058">
    <property type="entry name" value="AB_hydrolase_fold"/>
</dbReference>
<dbReference type="GO" id="GO:0047617">
    <property type="term" value="F:fatty acyl-CoA hydrolase activity"/>
    <property type="evidence" value="ECO:0007669"/>
    <property type="project" value="TreeGrafter"/>
</dbReference>
<feature type="domain" description="Acyl-CoA thioester hydrolase/bile acid-CoA amino acid N-acetyltransferase" evidence="1">
    <location>
        <begin position="379"/>
        <end position="424"/>
    </location>
</feature>
<dbReference type="PANTHER" id="PTHR10824">
    <property type="entry name" value="ACYL-COENZYME A THIOESTERASE-RELATED"/>
    <property type="match status" value="1"/>
</dbReference>
<dbReference type="InterPro" id="IPR014940">
    <property type="entry name" value="BAAT_C"/>
</dbReference>
<organism evidence="3 4">
    <name type="scientific">Stegastes partitus</name>
    <name type="common">bicolor damselfish</name>
    <dbReference type="NCBI Taxonomy" id="144197"/>
    <lineage>
        <taxon>Eukaryota</taxon>
        <taxon>Metazoa</taxon>
        <taxon>Chordata</taxon>
        <taxon>Craniata</taxon>
        <taxon>Vertebrata</taxon>
        <taxon>Euteleostomi</taxon>
        <taxon>Actinopterygii</taxon>
        <taxon>Neopterygii</taxon>
        <taxon>Teleostei</taxon>
        <taxon>Neoteleostei</taxon>
        <taxon>Acanthomorphata</taxon>
        <taxon>Ovalentaria</taxon>
        <taxon>Pomacentridae</taxon>
        <taxon>Stegastes</taxon>
    </lineage>
</organism>
<dbReference type="InterPro" id="IPR042490">
    <property type="entry name" value="Thio_Ohase/BAAT_N"/>
</dbReference>
<keyword evidence="3" id="KW-1185">Reference proteome</keyword>
<dbReference type="Gene3D" id="2.60.40.2240">
    <property type="entry name" value="Acyl-CoA thioester hydrolase/BAAT N-terminal domain"/>
    <property type="match status" value="2"/>
</dbReference>
<feature type="domain" description="BAAT/Acyl-CoA thioester hydrolase C-terminal" evidence="2">
    <location>
        <begin position="202"/>
        <end position="358"/>
    </location>
</feature>
<dbReference type="Pfam" id="PF04775">
    <property type="entry name" value="Bile_Hydr_Trans"/>
    <property type="match status" value="2"/>
</dbReference>
<feature type="domain" description="BAAT/Acyl-CoA thioester hydrolase C-terminal" evidence="2">
    <location>
        <begin position="649"/>
        <end position="711"/>
    </location>
</feature>
<evidence type="ECO:0000313" key="4">
    <source>
        <dbReference type="RefSeq" id="XP_008289877.1"/>
    </source>
</evidence>
<dbReference type="RefSeq" id="XP_008289877.1">
    <property type="nucleotide sequence ID" value="XM_008291655.1"/>
</dbReference>
<sequence length="718" mass="80170">MSQTPILSVLPTRTLVDEKFKVLVENLPPACPVTVRSLHHSEDNHDWEAFGFYVSDHGGTVNVSKDLSFGGTYTGQEPMGLLWSMCPVPGSREGLRLRKKNVSSPMLVNISIHSGHEGFRDRAPLASALIERWYMAPGVQRIDIREKGVQGTLLIPPGPGPFPGILDLWGGGGLMEYRSALLASHGYATMSLDYLGCDQPEFSYAETAFNIIKDHPQVIEDRVGVFGISLGSLLALYLATKSTVVKPRCAVCISSIITYPRGKHLFGVHEGTSTLSDKISRDENNHEIWKDMGLALLDSDPSRKVNMGNLKSPVLLVSGCDDQNWPSFETNEDIARMMREAGNEHLLSRLEYPGAGHLFLSVMSQTPILSVLPTRTLVDEKFKVLVENLPPACPVTVRSLHHSEDNHDWEAFGFYVSDHGGTVNGGNLLVDTGSEGIYQAEEGDFLGLVGLGVSRSSHTRVWEEFWEALEKGFRLASRKFWQTVRCLRKGRQGFAQAAYNRRGELQTQTGDIVGWWKEHFEELLNPLLVGAWEFDLPVHMCLVDLERAYNHVPRGALRGVQREYGVPGQLMRAIRSLYNQNLKAQPEEGVRFGDRRITPLLFADDAFLLASSGRGLQHTLERFAAECETTGMRISTSKSKAMALYLLSRLEYPGAGHLIEPPFSPHFRVTNFMTSERGKVVMLWGGHTKPHADAQEDSWRKILSFLQQHLYCRHKAKL</sequence>
<name>A0A9Y4KDB8_9TELE</name>
<gene>
    <name evidence="4" type="primary">LOC103364511</name>
</gene>
<accession>A0A9Y4KDB8</accession>
<proteinExistence type="predicted"/>
<dbReference type="InterPro" id="IPR006862">
    <property type="entry name" value="Thio_Ohase/aa_AcTrfase"/>
</dbReference>
<evidence type="ECO:0000259" key="1">
    <source>
        <dbReference type="Pfam" id="PF04775"/>
    </source>
</evidence>
<dbReference type="FunFam" id="2.60.40.2240:FF:000002">
    <property type="entry name" value="Acyl-CoA thioesterase 18"/>
    <property type="match status" value="1"/>
</dbReference>
<dbReference type="Proteomes" id="UP000694891">
    <property type="component" value="Unplaced"/>
</dbReference>
<dbReference type="GO" id="GO:0006637">
    <property type="term" value="P:acyl-CoA metabolic process"/>
    <property type="evidence" value="ECO:0007669"/>
    <property type="project" value="TreeGrafter"/>
</dbReference>
<dbReference type="SUPFAM" id="SSF53474">
    <property type="entry name" value="alpha/beta-Hydrolases"/>
    <property type="match status" value="1"/>
</dbReference>
<dbReference type="AlphaFoldDB" id="A0A9Y4KDB8"/>
<dbReference type="Gene3D" id="3.40.50.1820">
    <property type="entry name" value="alpha/beta hydrolase"/>
    <property type="match status" value="2"/>
</dbReference>
<protein>
    <submittedName>
        <fullName evidence="4">Uncharacterized protein LOC103364511</fullName>
    </submittedName>
</protein>
<evidence type="ECO:0000313" key="3">
    <source>
        <dbReference type="Proteomes" id="UP000694891"/>
    </source>
</evidence>
<evidence type="ECO:0000259" key="2">
    <source>
        <dbReference type="Pfam" id="PF08840"/>
    </source>
</evidence>
<dbReference type="Pfam" id="PF08840">
    <property type="entry name" value="BAAT_C"/>
    <property type="match status" value="2"/>
</dbReference>
<reference evidence="4" key="1">
    <citation type="submission" date="2025-08" db="UniProtKB">
        <authorList>
            <consortium name="RefSeq"/>
        </authorList>
    </citation>
    <scope>IDENTIFICATION</scope>
</reference>
<dbReference type="GO" id="GO:0006631">
    <property type="term" value="P:fatty acid metabolic process"/>
    <property type="evidence" value="ECO:0007669"/>
    <property type="project" value="TreeGrafter"/>
</dbReference>
<feature type="domain" description="Acyl-CoA thioester hydrolase/bile acid-CoA amino acid N-acetyltransferase" evidence="1">
    <location>
        <begin position="17"/>
        <end position="146"/>
    </location>
</feature>
<dbReference type="PANTHER" id="PTHR10824:SF36">
    <property type="entry name" value="ACYL-COA THIOESTERASE 17-RELATED"/>
    <property type="match status" value="1"/>
</dbReference>